<organism evidence="2 3">
    <name type="scientific">Marasmius tenuissimus</name>
    <dbReference type="NCBI Taxonomy" id="585030"/>
    <lineage>
        <taxon>Eukaryota</taxon>
        <taxon>Fungi</taxon>
        <taxon>Dikarya</taxon>
        <taxon>Basidiomycota</taxon>
        <taxon>Agaricomycotina</taxon>
        <taxon>Agaricomycetes</taxon>
        <taxon>Agaricomycetidae</taxon>
        <taxon>Agaricales</taxon>
        <taxon>Marasmiineae</taxon>
        <taxon>Marasmiaceae</taxon>
        <taxon>Marasmius</taxon>
    </lineage>
</organism>
<dbReference type="Proteomes" id="UP001437256">
    <property type="component" value="Unassembled WGS sequence"/>
</dbReference>
<dbReference type="EMBL" id="JBBXMP010000097">
    <property type="protein sequence ID" value="KAL0062765.1"/>
    <property type="molecule type" value="Genomic_DNA"/>
</dbReference>
<feature type="compositionally biased region" description="Polar residues" evidence="1">
    <location>
        <begin position="1"/>
        <end position="19"/>
    </location>
</feature>
<sequence length="235" mass="25645">MSTNDQQNVSKVVTSTSPGAATATDRVVQESQNAAVDPGNDVGLLQPLPALASVANIAANLSPPAVGSVIPVRTLTQPEERDENPNPQGEANGPDDQGNVPPTSPRKPRRTLRKTASTVTVAEKGKDKEKEDHDDEVTEGRPEGNGWPAYRKWVKANIHTLRERVDDMETMHLSLAEAVRVNEEEARSEQQTVYRMLQEAQLSPNNHNNALADLARDPVIISLLNTTRSLQDNLR</sequence>
<keyword evidence="3" id="KW-1185">Reference proteome</keyword>
<feature type="region of interest" description="Disordered" evidence="1">
    <location>
        <begin position="1"/>
        <end position="45"/>
    </location>
</feature>
<proteinExistence type="predicted"/>
<evidence type="ECO:0000313" key="2">
    <source>
        <dbReference type="EMBL" id="KAL0062765.1"/>
    </source>
</evidence>
<accession>A0ABR2ZND4</accession>
<reference evidence="2 3" key="1">
    <citation type="submission" date="2024-05" db="EMBL/GenBank/DDBJ databases">
        <title>A draft genome resource for the thread blight pathogen Marasmius tenuissimus strain MS-2.</title>
        <authorList>
            <person name="Yulfo-Soto G.E."/>
            <person name="Baruah I.K."/>
            <person name="Amoako-Attah I."/>
            <person name="Bukari Y."/>
            <person name="Meinhardt L.W."/>
            <person name="Bailey B.A."/>
            <person name="Cohen S.P."/>
        </authorList>
    </citation>
    <scope>NUCLEOTIDE SEQUENCE [LARGE SCALE GENOMIC DNA]</scope>
    <source>
        <strain evidence="2 3">MS-2</strain>
    </source>
</reference>
<evidence type="ECO:0000256" key="1">
    <source>
        <dbReference type="SAM" id="MobiDB-lite"/>
    </source>
</evidence>
<name>A0ABR2ZND4_9AGAR</name>
<evidence type="ECO:0000313" key="3">
    <source>
        <dbReference type="Proteomes" id="UP001437256"/>
    </source>
</evidence>
<gene>
    <name evidence="2" type="ORF">AAF712_010387</name>
</gene>
<feature type="region of interest" description="Disordered" evidence="1">
    <location>
        <begin position="77"/>
        <end position="146"/>
    </location>
</feature>
<protein>
    <submittedName>
        <fullName evidence="2">Uncharacterized protein</fullName>
    </submittedName>
</protein>
<comment type="caution">
    <text evidence="2">The sequence shown here is derived from an EMBL/GenBank/DDBJ whole genome shotgun (WGS) entry which is preliminary data.</text>
</comment>